<organism evidence="1 2">
    <name type="scientific">Brachyspira hyodysenteriae (strain ATCC 49526 / WA1)</name>
    <dbReference type="NCBI Taxonomy" id="565034"/>
    <lineage>
        <taxon>Bacteria</taxon>
        <taxon>Pseudomonadati</taxon>
        <taxon>Spirochaetota</taxon>
        <taxon>Spirochaetia</taxon>
        <taxon>Brachyspirales</taxon>
        <taxon>Brachyspiraceae</taxon>
        <taxon>Brachyspira</taxon>
    </lineage>
</organism>
<proteinExistence type="predicted"/>
<evidence type="ECO:0000313" key="2">
    <source>
        <dbReference type="Proteomes" id="UP000001803"/>
    </source>
</evidence>
<dbReference type="AlphaFoldDB" id="A0A3B6VI49"/>
<dbReference type="STRING" id="565034.BHWA1_01166"/>
<sequence>MKKNYLLTIILFIIITFNIYPNTSQNASIDKYLLLTINGTIDKSPITMYIKIKNPDSIMEGKIIKIKGHYKYDDINNTIELEGNIDKKGITIKAPNNEIFAFSLNENQLYNIINSKNEMYFNINGKWRNRDKSSECSIKKVKFVHYIYELYIEKEYKGNSGSIGSIYIEDKSLAIYKGSLTNITLDQLIYDMNNSLYENLKTNSSENNLNYTESSSISDYFDDNIFSIMNYSDGYYGEKGLIYRSYVSIFTTVSLVKMNNYLGNLVYDTEDFRTFLKNKIKEQTRNYDNDNFEKYFDEYITSLNYAEIYFNTDGYVTIHFFFGREKLEYSFINISIQELKPYIKSDSFYIYLFSDFNLQQ</sequence>
<dbReference type="RefSeq" id="WP_012670693.1">
    <property type="nucleotide sequence ID" value="NC_012225.1"/>
</dbReference>
<keyword evidence="2" id="KW-1185">Reference proteome</keyword>
<dbReference type="EMBL" id="CP001357">
    <property type="protein sequence ID" value="ACN83646.1"/>
    <property type="molecule type" value="Genomic_DNA"/>
</dbReference>
<gene>
    <name evidence="1" type="ordered locus">BHWA1_01166</name>
</gene>
<name>A0A3B6VI49_BRAHW</name>
<accession>A0A3B6VI49</accession>
<reference evidence="1 2" key="1">
    <citation type="journal article" date="2009" name="PLoS ONE">
        <title>Genome sequence of the pathogenic intestinal spirochete Brachyspira hyodysenteriae reveals adaptations to its lifestyle in the porcine large intestine.</title>
        <authorList>
            <person name="Bellgard M.I."/>
            <person name="Wanchanthuek P."/>
            <person name="La T."/>
            <person name="Ryan K."/>
            <person name="Moolhuijzen P."/>
            <person name="Albertyn Z."/>
            <person name="Shaban B."/>
            <person name="Motro Y."/>
            <person name="Dunn D.S."/>
            <person name="Schibeci D."/>
            <person name="Hunter A."/>
            <person name="Barrero R."/>
            <person name="Phillips N.D."/>
            <person name="Hampson D.J."/>
        </authorList>
    </citation>
    <scope>NUCLEOTIDE SEQUENCE [LARGE SCALE GENOMIC DNA]</scope>
    <source>
        <strain evidence="2">ATCC 49526 / WA1</strain>
    </source>
</reference>
<evidence type="ECO:0000313" key="1">
    <source>
        <dbReference type="EMBL" id="ACN83646.1"/>
    </source>
</evidence>
<dbReference type="Proteomes" id="UP000001803">
    <property type="component" value="Chromosome"/>
</dbReference>
<dbReference type="KEGG" id="bhy:BHWA1_01166"/>
<protein>
    <submittedName>
        <fullName evidence="1">Uncharacterized protein</fullName>
    </submittedName>
</protein>